<feature type="region of interest" description="Disordered" evidence="1">
    <location>
        <begin position="1"/>
        <end position="83"/>
    </location>
</feature>
<gene>
    <name evidence="2" type="ORF">HYPSUDRAFT_74561</name>
</gene>
<dbReference type="OrthoDB" id="3262497at2759"/>
<dbReference type="STRING" id="945553.A0A0D2Q905"/>
<evidence type="ECO:0000313" key="3">
    <source>
        <dbReference type="Proteomes" id="UP000054270"/>
    </source>
</evidence>
<evidence type="ECO:0000313" key="2">
    <source>
        <dbReference type="EMBL" id="KJA28150.1"/>
    </source>
</evidence>
<feature type="compositionally biased region" description="Basic and acidic residues" evidence="1">
    <location>
        <begin position="225"/>
        <end position="238"/>
    </location>
</feature>
<sequence>MEDPWANAWGEPSKPSLPVITSGSTSSWSAPSVSVIQGDHEDDLSAPEWSIKPTSGWGDPDIAETSLWGSDASAGWNPAPSTFDRISLASKDSASEISATFVEPASQIPEQSAVSPSSPSSSIDEDEPPLSTVSPPGPRTPPPAFVSTPDSPKVPPLSLPSVDDADGFGTFETAVEEAEGWNTPSKPGFSLPSADALAWGTEPWEVPNSAAQTSGVQDEDEDEWEAARQQKEKQDRHV</sequence>
<proteinExistence type="predicted"/>
<feature type="non-terminal residue" evidence="2">
    <location>
        <position position="238"/>
    </location>
</feature>
<reference evidence="3" key="1">
    <citation type="submission" date="2014-04" db="EMBL/GenBank/DDBJ databases">
        <title>Evolutionary Origins and Diversification of the Mycorrhizal Mutualists.</title>
        <authorList>
            <consortium name="DOE Joint Genome Institute"/>
            <consortium name="Mycorrhizal Genomics Consortium"/>
            <person name="Kohler A."/>
            <person name="Kuo A."/>
            <person name="Nagy L.G."/>
            <person name="Floudas D."/>
            <person name="Copeland A."/>
            <person name="Barry K.W."/>
            <person name="Cichocki N."/>
            <person name="Veneault-Fourrey C."/>
            <person name="LaButti K."/>
            <person name="Lindquist E.A."/>
            <person name="Lipzen A."/>
            <person name="Lundell T."/>
            <person name="Morin E."/>
            <person name="Murat C."/>
            <person name="Riley R."/>
            <person name="Ohm R."/>
            <person name="Sun H."/>
            <person name="Tunlid A."/>
            <person name="Henrissat B."/>
            <person name="Grigoriev I.V."/>
            <person name="Hibbett D.S."/>
            <person name="Martin F."/>
        </authorList>
    </citation>
    <scope>NUCLEOTIDE SEQUENCE [LARGE SCALE GENOMIC DNA]</scope>
    <source>
        <strain evidence="3">FD-334 SS-4</strain>
    </source>
</reference>
<feature type="compositionally biased region" description="Pro residues" evidence="1">
    <location>
        <begin position="135"/>
        <end position="144"/>
    </location>
</feature>
<feature type="region of interest" description="Disordered" evidence="1">
    <location>
        <begin position="99"/>
        <end position="238"/>
    </location>
</feature>
<accession>A0A0D2Q905</accession>
<name>A0A0D2Q905_HYPSF</name>
<dbReference type="AlphaFoldDB" id="A0A0D2Q905"/>
<keyword evidence="3" id="KW-1185">Reference proteome</keyword>
<organism evidence="2 3">
    <name type="scientific">Hypholoma sublateritium (strain FD-334 SS-4)</name>
    <dbReference type="NCBI Taxonomy" id="945553"/>
    <lineage>
        <taxon>Eukaryota</taxon>
        <taxon>Fungi</taxon>
        <taxon>Dikarya</taxon>
        <taxon>Basidiomycota</taxon>
        <taxon>Agaricomycotina</taxon>
        <taxon>Agaricomycetes</taxon>
        <taxon>Agaricomycetidae</taxon>
        <taxon>Agaricales</taxon>
        <taxon>Agaricineae</taxon>
        <taxon>Strophariaceae</taxon>
        <taxon>Hypholoma</taxon>
    </lineage>
</organism>
<feature type="compositionally biased region" description="Low complexity" evidence="1">
    <location>
        <begin position="22"/>
        <end position="34"/>
    </location>
</feature>
<feature type="compositionally biased region" description="Low complexity" evidence="1">
    <location>
        <begin position="109"/>
        <end position="122"/>
    </location>
</feature>
<protein>
    <submittedName>
        <fullName evidence="2">Uncharacterized protein</fullName>
    </submittedName>
</protein>
<dbReference type="Proteomes" id="UP000054270">
    <property type="component" value="Unassembled WGS sequence"/>
</dbReference>
<dbReference type="EMBL" id="KN817522">
    <property type="protein sequence ID" value="KJA28150.1"/>
    <property type="molecule type" value="Genomic_DNA"/>
</dbReference>
<evidence type="ECO:0000256" key="1">
    <source>
        <dbReference type="SAM" id="MobiDB-lite"/>
    </source>
</evidence>